<sequence>NQKESMYQKPELLDQSTHGQLRYTAQNTYHFARLQTTAPLLSEEIAEASAYYPIVFATDGSARPLALLGLRDQNVFIDEAGRWTAEYIPAFIRRYPFVFGQGAENPSKLFLAIDAAAPHFSGAGEALFTPEGEPAAVATSAMNFLTAYQTAANRTESAHQSLLEAGVIVAKTLTQEIDQKVHAIGGFSVVDQEKLNALPDEKLAQWARSGLLATVYAHWASLRHLQKVALASSRPASIN</sequence>
<name>A0ABU6CVL5_9GAMM</name>
<dbReference type="RefSeq" id="WP_324694250.1">
    <property type="nucleotide sequence ID" value="NZ_JAYMYJ010000071.1"/>
</dbReference>
<evidence type="ECO:0000313" key="2">
    <source>
        <dbReference type="Proteomes" id="UP001308005"/>
    </source>
</evidence>
<feature type="non-terminal residue" evidence="1">
    <location>
        <position position="1"/>
    </location>
</feature>
<dbReference type="EMBL" id="JAYMYJ010000071">
    <property type="protein sequence ID" value="MEB4590866.1"/>
    <property type="molecule type" value="Genomic_DNA"/>
</dbReference>
<accession>A0ABU6CVL5</accession>
<reference evidence="2" key="1">
    <citation type="submission" date="2023-07" db="EMBL/GenBank/DDBJ databases">
        <title>The carbon used by Thiothrix.</title>
        <authorList>
            <person name="Chen L."/>
        </authorList>
    </citation>
    <scope>NUCLEOTIDE SEQUENCE [LARGE SCALE GENOMIC DNA]</scope>
</reference>
<keyword evidence="2" id="KW-1185">Reference proteome</keyword>
<comment type="caution">
    <text evidence="1">The sequence shown here is derived from an EMBL/GenBank/DDBJ whole genome shotgun (WGS) entry which is preliminary data.</text>
</comment>
<dbReference type="InterPro" id="IPR010836">
    <property type="entry name" value="SapC"/>
</dbReference>
<gene>
    <name evidence="1" type="ORF">VSS37_07750</name>
</gene>
<protein>
    <submittedName>
        <fullName evidence="1">SapC family protein</fullName>
    </submittedName>
</protein>
<dbReference type="Pfam" id="PF07277">
    <property type="entry name" value="SapC"/>
    <property type="match status" value="1"/>
</dbReference>
<reference evidence="1 2" key="2">
    <citation type="submission" date="2024-01" db="EMBL/GenBank/DDBJ databases">
        <authorList>
            <person name="Xie X."/>
        </authorList>
    </citation>
    <scope>NUCLEOTIDE SEQUENCE [LARGE SCALE GENOMIC DNA]</scope>
    <source>
        <strain evidence="1">SCUT-1</strain>
    </source>
</reference>
<proteinExistence type="predicted"/>
<evidence type="ECO:0000313" key="1">
    <source>
        <dbReference type="EMBL" id="MEB4590866.1"/>
    </source>
</evidence>
<organism evidence="1 2">
    <name type="scientific">Candidatus Thiothrix phosphatis</name>
    <dbReference type="NCBI Taxonomy" id="3112415"/>
    <lineage>
        <taxon>Bacteria</taxon>
        <taxon>Pseudomonadati</taxon>
        <taxon>Pseudomonadota</taxon>
        <taxon>Gammaproteobacteria</taxon>
        <taxon>Thiotrichales</taxon>
        <taxon>Thiotrichaceae</taxon>
        <taxon>Thiothrix</taxon>
    </lineage>
</organism>
<dbReference type="Proteomes" id="UP001308005">
    <property type="component" value="Unassembled WGS sequence"/>
</dbReference>